<gene>
    <name evidence="3" type="primary">Aste57867_45</name>
    <name evidence="2" type="ORF">As57867_000045</name>
    <name evidence="3" type="ORF">ASTE57867_45</name>
</gene>
<evidence type="ECO:0000313" key="4">
    <source>
        <dbReference type="Proteomes" id="UP000332933"/>
    </source>
</evidence>
<organism evidence="3 4">
    <name type="scientific">Aphanomyces stellatus</name>
    <dbReference type="NCBI Taxonomy" id="120398"/>
    <lineage>
        <taxon>Eukaryota</taxon>
        <taxon>Sar</taxon>
        <taxon>Stramenopiles</taxon>
        <taxon>Oomycota</taxon>
        <taxon>Saprolegniomycetes</taxon>
        <taxon>Saprolegniales</taxon>
        <taxon>Verrucalvaceae</taxon>
        <taxon>Aphanomyces</taxon>
    </lineage>
</organism>
<sequence>MWAAVVVAASAWWAAASAAEVGVAAVAIVYPYLVECVCNTTVTSQVTVVTSDTSQNTQSQGLQMPSCIKDVFATVGIRWYMNGPFDPSITYWPTSAPVDYNGDRAAIRLIRFGYRCQKTQLGDASLL</sequence>
<reference evidence="3 4" key="1">
    <citation type="submission" date="2019-03" db="EMBL/GenBank/DDBJ databases">
        <authorList>
            <person name="Gaulin E."/>
            <person name="Dumas B."/>
        </authorList>
    </citation>
    <scope>NUCLEOTIDE SEQUENCE [LARGE SCALE GENOMIC DNA]</scope>
    <source>
        <strain evidence="3">CBS 568.67</strain>
    </source>
</reference>
<name>A0A485K488_9STRA</name>
<dbReference type="OrthoDB" id="77322at2759"/>
<dbReference type="AlphaFoldDB" id="A0A485K488"/>
<accession>A0A485K488</accession>
<evidence type="ECO:0000256" key="1">
    <source>
        <dbReference type="SAM" id="SignalP"/>
    </source>
</evidence>
<keyword evidence="1" id="KW-0732">Signal</keyword>
<evidence type="ECO:0000313" key="2">
    <source>
        <dbReference type="EMBL" id="KAF0720766.1"/>
    </source>
</evidence>
<proteinExistence type="predicted"/>
<dbReference type="EMBL" id="CAADRA010000002">
    <property type="protein sequence ID" value="VFT77271.1"/>
    <property type="molecule type" value="Genomic_DNA"/>
</dbReference>
<evidence type="ECO:0000313" key="3">
    <source>
        <dbReference type="EMBL" id="VFT77271.1"/>
    </source>
</evidence>
<keyword evidence="4" id="KW-1185">Reference proteome</keyword>
<feature type="signal peptide" evidence="1">
    <location>
        <begin position="1"/>
        <end position="18"/>
    </location>
</feature>
<feature type="chain" id="PRO_5036115874" evidence="1">
    <location>
        <begin position="19"/>
        <end position="127"/>
    </location>
</feature>
<protein>
    <submittedName>
        <fullName evidence="3">Aste57867_45 protein</fullName>
    </submittedName>
</protein>
<reference evidence="2" key="2">
    <citation type="submission" date="2019-06" db="EMBL/GenBank/DDBJ databases">
        <title>Genomics analysis of Aphanomyces spp. identifies a new class of oomycete effector associated with host adaptation.</title>
        <authorList>
            <person name="Gaulin E."/>
        </authorList>
    </citation>
    <scope>NUCLEOTIDE SEQUENCE</scope>
    <source>
        <strain evidence="2">CBS 578.67</strain>
    </source>
</reference>
<dbReference type="EMBL" id="VJMH01000002">
    <property type="protein sequence ID" value="KAF0720766.1"/>
    <property type="molecule type" value="Genomic_DNA"/>
</dbReference>
<dbReference type="Proteomes" id="UP000332933">
    <property type="component" value="Unassembled WGS sequence"/>
</dbReference>